<evidence type="ECO:0000313" key="2">
    <source>
        <dbReference type="Proteomes" id="UP000836387"/>
    </source>
</evidence>
<dbReference type="EMBL" id="CADEHS020000596">
    <property type="protein sequence ID" value="CAG9955597.1"/>
    <property type="molecule type" value="Genomic_DNA"/>
</dbReference>
<sequence length="97" mass="10558">MRFLKMASKKPTAVSIEDLAIVPTNAQSIVETYKNFNTLSILSLAVSLMATWEGLLSTFGQGLNAAGPVSLVYGFIGTVYLVTLIKFERAYANSVFF</sequence>
<organism evidence="1 2">
    <name type="scientific">Clonostachys rosea f. rosea IK726</name>
    <dbReference type="NCBI Taxonomy" id="1349383"/>
    <lineage>
        <taxon>Eukaryota</taxon>
        <taxon>Fungi</taxon>
        <taxon>Dikarya</taxon>
        <taxon>Ascomycota</taxon>
        <taxon>Pezizomycotina</taxon>
        <taxon>Sordariomycetes</taxon>
        <taxon>Hypocreomycetidae</taxon>
        <taxon>Hypocreales</taxon>
        <taxon>Bionectriaceae</taxon>
        <taxon>Clonostachys</taxon>
    </lineage>
</organism>
<accession>A0ACA9UQN1</accession>
<gene>
    <name evidence="1" type="ORF">CRV2_00017387</name>
</gene>
<protein>
    <submittedName>
        <fullName evidence="1">Uncharacterized protein</fullName>
    </submittedName>
</protein>
<proteinExistence type="predicted"/>
<keyword evidence="2" id="KW-1185">Reference proteome</keyword>
<name>A0ACA9UQN1_BIOOC</name>
<reference evidence="1" key="2">
    <citation type="submission" date="2021-10" db="EMBL/GenBank/DDBJ databases">
        <authorList>
            <person name="Piombo E."/>
        </authorList>
    </citation>
    <scope>NUCLEOTIDE SEQUENCE</scope>
</reference>
<evidence type="ECO:0000313" key="1">
    <source>
        <dbReference type="EMBL" id="CAG9955597.1"/>
    </source>
</evidence>
<reference evidence="1" key="1">
    <citation type="submission" date="2020-04" db="EMBL/GenBank/DDBJ databases">
        <authorList>
            <person name="Broberg M."/>
        </authorList>
    </citation>
    <scope>NUCLEOTIDE SEQUENCE</scope>
</reference>
<comment type="caution">
    <text evidence="1">The sequence shown here is derived from an EMBL/GenBank/DDBJ whole genome shotgun (WGS) entry which is preliminary data.</text>
</comment>
<dbReference type="Proteomes" id="UP000836387">
    <property type="component" value="Unassembled WGS sequence"/>
</dbReference>